<dbReference type="EMBL" id="BIFT01000002">
    <property type="protein sequence ID" value="GCE31380.1"/>
    <property type="molecule type" value="Genomic_DNA"/>
</dbReference>
<evidence type="ECO:0000313" key="1">
    <source>
        <dbReference type="EMBL" id="GCE31380.1"/>
    </source>
</evidence>
<keyword evidence="2" id="KW-1185">Reference proteome</keyword>
<reference evidence="2" key="1">
    <citation type="submission" date="2018-12" db="EMBL/GenBank/DDBJ databases">
        <title>Tengunoibacter tsumagoiensis gen. nov., sp. nov., Dictyobacter kobayashii sp. nov., D. alpinus sp. nov., and D. joshuensis sp. nov. and description of Dictyobacteraceae fam. nov. within the order Ktedonobacterales isolated from Tengu-no-mugimeshi.</title>
        <authorList>
            <person name="Wang C.M."/>
            <person name="Zheng Y."/>
            <person name="Sakai Y."/>
            <person name="Toyoda A."/>
            <person name="Minakuchi Y."/>
            <person name="Abe K."/>
            <person name="Yokota A."/>
            <person name="Yabe S."/>
        </authorList>
    </citation>
    <scope>NUCLEOTIDE SEQUENCE [LARGE SCALE GENOMIC DNA]</scope>
    <source>
        <strain evidence="2">Uno16</strain>
    </source>
</reference>
<proteinExistence type="predicted"/>
<comment type="caution">
    <text evidence="1">The sequence shown here is derived from an EMBL/GenBank/DDBJ whole genome shotgun (WGS) entry which is preliminary data.</text>
</comment>
<gene>
    <name evidence="1" type="ORF">KDA_68640</name>
</gene>
<sequence>MHYNAPALASQFMDNYQRLSEKEKEVEPTIARLHAQGLLLGDALRILRIVYHIDLHEAQKLLFKHPDWQKNVNFPNKYSSIFFL</sequence>
<dbReference type="RefSeq" id="WP_126631355.1">
    <property type="nucleotide sequence ID" value="NZ_BIFT01000002.1"/>
</dbReference>
<dbReference type="AlphaFoldDB" id="A0A402BJ59"/>
<accession>A0A402BJ59</accession>
<name>A0A402BJ59_9CHLR</name>
<organism evidence="1 2">
    <name type="scientific">Dictyobacter alpinus</name>
    <dbReference type="NCBI Taxonomy" id="2014873"/>
    <lineage>
        <taxon>Bacteria</taxon>
        <taxon>Bacillati</taxon>
        <taxon>Chloroflexota</taxon>
        <taxon>Ktedonobacteria</taxon>
        <taxon>Ktedonobacterales</taxon>
        <taxon>Dictyobacteraceae</taxon>
        <taxon>Dictyobacter</taxon>
    </lineage>
</organism>
<dbReference type="Proteomes" id="UP000287171">
    <property type="component" value="Unassembled WGS sequence"/>
</dbReference>
<protein>
    <submittedName>
        <fullName evidence="1">Uncharacterized protein</fullName>
    </submittedName>
</protein>
<evidence type="ECO:0000313" key="2">
    <source>
        <dbReference type="Proteomes" id="UP000287171"/>
    </source>
</evidence>